<evidence type="ECO:0000313" key="2">
    <source>
        <dbReference type="EMBL" id="CAD9334446.1"/>
    </source>
</evidence>
<dbReference type="EMBL" id="HBGN01020869">
    <property type="protein sequence ID" value="CAD9334446.1"/>
    <property type="molecule type" value="Transcribed_RNA"/>
</dbReference>
<evidence type="ECO:0000256" key="1">
    <source>
        <dbReference type="SAM" id="MobiDB-lite"/>
    </source>
</evidence>
<feature type="region of interest" description="Disordered" evidence="1">
    <location>
        <begin position="68"/>
        <end position="91"/>
    </location>
</feature>
<protein>
    <submittedName>
        <fullName evidence="2">Uncharacterized protein</fullName>
    </submittedName>
</protein>
<name>A0A7S2EG23_9STRA</name>
<gene>
    <name evidence="2" type="ORF">DBRI1063_LOCUS13293</name>
</gene>
<sequence>MIFFEGIGDYGEDFIERAHQDTAKEKQLAGRLKDRTKRVTCLETRKAIFLNPAVQAAKKEVTEKSIKRKCGSGGISRAEENKKKAKMDRSERRMRVLEHFEANETSKIPNGFERCVLDASNRN</sequence>
<accession>A0A7S2EG23</accession>
<dbReference type="AlphaFoldDB" id="A0A7S2EG23"/>
<proteinExistence type="predicted"/>
<reference evidence="2" key="1">
    <citation type="submission" date="2021-01" db="EMBL/GenBank/DDBJ databases">
        <authorList>
            <person name="Corre E."/>
            <person name="Pelletier E."/>
            <person name="Niang G."/>
            <person name="Scheremetjew M."/>
            <person name="Finn R."/>
            <person name="Kale V."/>
            <person name="Holt S."/>
            <person name="Cochrane G."/>
            <person name="Meng A."/>
            <person name="Brown T."/>
            <person name="Cohen L."/>
        </authorList>
    </citation>
    <scope>NUCLEOTIDE SEQUENCE</scope>
    <source>
        <strain evidence="2">Pop2</strain>
    </source>
</reference>
<organism evidence="2">
    <name type="scientific">Ditylum brightwellii</name>
    <dbReference type="NCBI Taxonomy" id="49249"/>
    <lineage>
        <taxon>Eukaryota</taxon>
        <taxon>Sar</taxon>
        <taxon>Stramenopiles</taxon>
        <taxon>Ochrophyta</taxon>
        <taxon>Bacillariophyta</taxon>
        <taxon>Mediophyceae</taxon>
        <taxon>Lithodesmiophycidae</taxon>
        <taxon>Lithodesmiales</taxon>
        <taxon>Lithodesmiaceae</taxon>
        <taxon>Ditylum</taxon>
    </lineage>
</organism>
<feature type="compositionally biased region" description="Basic and acidic residues" evidence="1">
    <location>
        <begin position="77"/>
        <end position="91"/>
    </location>
</feature>